<dbReference type="OrthoDB" id="1746149at2759"/>
<keyword evidence="1" id="KW-0677">Repeat</keyword>
<evidence type="ECO:0000313" key="3">
    <source>
        <dbReference type="EMBL" id="KAG7580912.1"/>
    </source>
</evidence>
<keyword evidence="2" id="KW-0129">CBS domain</keyword>
<name>A0A8T2B5R7_ARASU</name>
<dbReference type="EMBL" id="JAEFBJ010000008">
    <property type="protein sequence ID" value="KAG7580912.1"/>
    <property type="molecule type" value="Genomic_DNA"/>
</dbReference>
<organism evidence="3 4">
    <name type="scientific">Arabidopsis suecica</name>
    <name type="common">Swedish thale-cress</name>
    <name type="synonym">Cardaminopsis suecica</name>
    <dbReference type="NCBI Taxonomy" id="45249"/>
    <lineage>
        <taxon>Eukaryota</taxon>
        <taxon>Viridiplantae</taxon>
        <taxon>Streptophyta</taxon>
        <taxon>Embryophyta</taxon>
        <taxon>Tracheophyta</taxon>
        <taxon>Spermatophyta</taxon>
        <taxon>Magnoliopsida</taxon>
        <taxon>eudicotyledons</taxon>
        <taxon>Gunneridae</taxon>
        <taxon>Pentapetalae</taxon>
        <taxon>rosids</taxon>
        <taxon>malvids</taxon>
        <taxon>Brassicales</taxon>
        <taxon>Brassicaceae</taxon>
        <taxon>Camelineae</taxon>
        <taxon>Arabidopsis</taxon>
    </lineage>
</organism>
<protein>
    <submittedName>
        <fullName evidence="3">Chloride channel core</fullName>
    </submittedName>
</protein>
<sequence>MPSSKPILKKSKKTIVKEEKAPCTSLESEFVFHIYALDFAGFDIPGPLLFRTLIGKIFGSIGSVGGGLALGKEGPLVHTGAYIASLLGQGGSKYHLNSRWQQFFKSDRDRRDLLELLPLLEEVKPWFFWRQMVINLILYLQRKGTDR</sequence>
<gene>
    <name evidence="3" type="ORF">ISN44_As08g006610</name>
</gene>
<dbReference type="PANTHER" id="PTHR11689:SF136">
    <property type="entry name" value="H(+)_CL(-) EXCHANGE TRANSPORTER 7"/>
    <property type="match status" value="1"/>
</dbReference>
<evidence type="ECO:0000313" key="4">
    <source>
        <dbReference type="Proteomes" id="UP000694251"/>
    </source>
</evidence>
<proteinExistence type="predicted"/>
<dbReference type="PANTHER" id="PTHR11689">
    <property type="entry name" value="CHLORIDE CHANNEL PROTEIN CLC FAMILY MEMBER"/>
    <property type="match status" value="1"/>
</dbReference>
<dbReference type="GO" id="GO:0016020">
    <property type="term" value="C:membrane"/>
    <property type="evidence" value="ECO:0007669"/>
    <property type="project" value="InterPro"/>
</dbReference>
<dbReference type="Pfam" id="PF00654">
    <property type="entry name" value="Voltage_CLC"/>
    <property type="match status" value="1"/>
</dbReference>
<accession>A0A8T2B5R7</accession>
<evidence type="ECO:0000256" key="1">
    <source>
        <dbReference type="ARBA" id="ARBA00022737"/>
    </source>
</evidence>
<dbReference type="InterPro" id="IPR051280">
    <property type="entry name" value="Cl-channel/antiporter"/>
</dbReference>
<dbReference type="GO" id="GO:0015108">
    <property type="term" value="F:chloride transmembrane transporter activity"/>
    <property type="evidence" value="ECO:0007669"/>
    <property type="project" value="InterPro"/>
</dbReference>
<reference evidence="3 4" key="1">
    <citation type="submission" date="2020-12" db="EMBL/GenBank/DDBJ databases">
        <title>Concerted genomic and epigenomic changes stabilize Arabidopsis allopolyploids.</title>
        <authorList>
            <person name="Chen Z."/>
        </authorList>
    </citation>
    <scope>NUCLEOTIDE SEQUENCE [LARGE SCALE GENOMIC DNA]</scope>
    <source>
        <strain evidence="3">As9502</strain>
        <tissue evidence="3">Leaf</tissue>
    </source>
</reference>
<keyword evidence="4" id="KW-1185">Reference proteome</keyword>
<comment type="caution">
    <text evidence="3">The sequence shown here is derived from an EMBL/GenBank/DDBJ whole genome shotgun (WGS) entry which is preliminary data.</text>
</comment>
<dbReference type="AlphaFoldDB" id="A0A8T2B5R7"/>
<dbReference type="InterPro" id="IPR001807">
    <property type="entry name" value="ClC"/>
</dbReference>
<dbReference type="Proteomes" id="UP000694251">
    <property type="component" value="Chromosome 8"/>
</dbReference>
<evidence type="ECO:0000256" key="2">
    <source>
        <dbReference type="ARBA" id="ARBA00023122"/>
    </source>
</evidence>